<dbReference type="InterPro" id="IPR036174">
    <property type="entry name" value="Znf_Sec23_Sec24_sf"/>
</dbReference>
<dbReference type="EMBL" id="JAPFFF010000007">
    <property type="protein sequence ID" value="KAK8885294.1"/>
    <property type="molecule type" value="Genomic_DNA"/>
</dbReference>
<name>A0ABR2K2J5_9EUKA</name>
<dbReference type="SUPFAM" id="SSF82919">
    <property type="entry name" value="Zn-finger domain of Sec23/24"/>
    <property type="match status" value="1"/>
</dbReference>
<dbReference type="Pfam" id="PF04810">
    <property type="entry name" value="zf-Sec23_Sec24"/>
    <property type="match status" value="1"/>
</dbReference>
<reference evidence="2 3" key="1">
    <citation type="submission" date="2024-04" db="EMBL/GenBank/DDBJ databases">
        <title>Tritrichomonas musculus Genome.</title>
        <authorList>
            <person name="Alves-Ferreira E."/>
            <person name="Grigg M."/>
            <person name="Lorenzi H."/>
            <person name="Galac M."/>
        </authorList>
    </citation>
    <scope>NUCLEOTIDE SEQUENCE [LARGE SCALE GENOMIC DNA]</scope>
    <source>
        <strain evidence="2 3">EAF2021</strain>
    </source>
</reference>
<organism evidence="2 3">
    <name type="scientific">Tritrichomonas musculus</name>
    <dbReference type="NCBI Taxonomy" id="1915356"/>
    <lineage>
        <taxon>Eukaryota</taxon>
        <taxon>Metamonada</taxon>
        <taxon>Parabasalia</taxon>
        <taxon>Tritrichomonadida</taxon>
        <taxon>Tritrichomonadidae</taxon>
        <taxon>Tritrichomonas</taxon>
    </lineage>
</organism>
<feature type="domain" description="Zinc finger Sec23/Sec24-type" evidence="1">
    <location>
        <begin position="56"/>
        <end position="90"/>
    </location>
</feature>
<evidence type="ECO:0000313" key="3">
    <source>
        <dbReference type="Proteomes" id="UP001470230"/>
    </source>
</evidence>
<evidence type="ECO:0000313" key="2">
    <source>
        <dbReference type="EMBL" id="KAK8885294.1"/>
    </source>
</evidence>
<evidence type="ECO:0000259" key="1">
    <source>
        <dbReference type="Pfam" id="PF04810"/>
    </source>
</evidence>
<keyword evidence="3" id="KW-1185">Reference proteome</keyword>
<comment type="caution">
    <text evidence="2">The sequence shown here is derived from an EMBL/GenBank/DDBJ whole genome shotgun (WGS) entry which is preliminary data.</text>
</comment>
<dbReference type="InterPro" id="IPR006895">
    <property type="entry name" value="Znf_Sec23_Sec24"/>
</dbReference>
<dbReference type="Gene3D" id="2.30.30.380">
    <property type="entry name" value="Zn-finger domain of Sec23/24"/>
    <property type="match status" value="1"/>
</dbReference>
<sequence length="590" mass="69172">MNRKRKEIKEEIVGKYISRSMMAYPSDKSITPLIFHIDTSRIIEDTSIEQYDDQTIKCRLCGSFFNPYCQINDSSINWRCSICNSVNQLPLPPSDSIFTPYSIAKNLTCYNNAVFDFIPPHLPITNHQKPKIIISIQSCIYNDVKNILFQSLKDNDLFSYAFTIFDSSIQIFNFHLKSWHIISDFSNDNSFFLPTKKEFLFGNSSELKNALSTDNNFSSNENQNIENVFHFVNCFQNAKLLLILKYPILTSPPSFSFPASVVFYESTNTFSSMENLLQWSNSISADFFYFKTHYNSQATITQNISYSRLINFLSKSLITPFKTEIKVVFRAPKLFEINQEKEDYHLFTVSRRQSSVAQILSFAQFEISFKDCMRDEISIFRYINVKIPLSPDPRVFRSATFPNPLQHLCVASRYILSRLRNFIILEHETILLKLQNQLMEISYQFPLTDSFWPHFIYQLLNSDFLRDSQNFNKIHSILFKYKNMPPQICLLHFLPFQFVNDKLIPLFPKENKEAVARVTENVIFVAKNNDTASIAQKICTLLDIDDLKLPVVEVESFEEAKDEETLFDRWKHNFELSRYNYMERKKKKSK</sequence>
<accession>A0ABR2K2J5</accession>
<dbReference type="Proteomes" id="UP001470230">
    <property type="component" value="Unassembled WGS sequence"/>
</dbReference>
<gene>
    <name evidence="2" type="ORF">M9Y10_040740</name>
</gene>
<protein>
    <submittedName>
        <fullName evidence="2">COPII subunit</fullName>
    </submittedName>
</protein>
<proteinExistence type="predicted"/>